<proteinExistence type="predicted"/>
<dbReference type="AlphaFoldDB" id="A0AAE0AIN2"/>
<dbReference type="Proteomes" id="UP001281410">
    <property type="component" value="Unassembled WGS sequence"/>
</dbReference>
<name>A0AAE0AIN2_9ROSI</name>
<gene>
    <name evidence="1" type="ORF">Dsin_012747</name>
</gene>
<sequence length="83" mass="9212">MSRHVALLCLELRPGIHPHPECRGPSDEVRVLEDLELDFDRFHQMVVGGGESGFDGEKVVRGEAVEEDQRAVRKIGFGEKGDA</sequence>
<evidence type="ECO:0000313" key="1">
    <source>
        <dbReference type="EMBL" id="KAK3218777.1"/>
    </source>
</evidence>
<keyword evidence="2" id="KW-1185">Reference proteome</keyword>
<comment type="caution">
    <text evidence="1">The sequence shown here is derived from an EMBL/GenBank/DDBJ whole genome shotgun (WGS) entry which is preliminary data.</text>
</comment>
<reference evidence="1" key="1">
    <citation type="journal article" date="2023" name="Plant J.">
        <title>Genome sequences and population genomics provide insights into the demographic history, inbreeding, and mutation load of two 'living fossil' tree species of Dipteronia.</title>
        <authorList>
            <person name="Feng Y."/>
            <person name="Comes H.P."/>
            <person name="Chen J."/>
            <person name="Zhu S."/>
            <person name="Lu R."/>
            <person name="Zhang X."/>
            <person name="Li P."/>
            <person name="Qiu J."/>
            <person name="Olsen K.M."/>
            <person name="Qiu Y."/>
        </authorList>
    </citation>
    <scope>NUCLEOTIDE SEQUENCE</scope>
    <source>
        <strain evidence="1">NBL</strain>
    </source>
</reference>
<dbReference type="EMBL" id="JANJYJ010000004">
    <property type="protein sequence ID" value="KAK3218777.1"/>
    <property type="molecule type" value="Genomic_DNA"/>
</dbReference>
<protein>
    <submittedName>
        <fullName evidence="1">Uncharacterized protein</fullName>
    </submittedName>
</protein>
<accession>A0AAE0AIN2</accession>
<organism evidence="1 2">
    <name type="scientific">Dipteronia sinensis</name>
    <dbReference type="NCBI Taxonomy" id="43782"/>
    <lineage>
        <taxon>Eukaryota</taxon>
        <taxon>Viridiplantae</taxon>
        <taxon>Streptophyta</taxon>
        <taxon>Embryophyta</taxon>
        <taxon>Tracheophyta</taxon>
        <taxon>Spermatophyta</taxon>
        <taxon>Magnoliopsida</taxon>
        <taxon>eudicotyledons</taxon>
        <taxon>Gunneridae</taxon>
        <taxon>Pentapetalae</taxon>
        <taxon>rosids</taxon>
        <taxon>malvids</taxon>
        <taxon>Sapindales</taxon>
        <taxon>Sapindaceae</taxon>
        <taxon>Hippocastanoideae</taxon>
        <taxon>Acereae</taxon>
        <taxon>Dipteronia</taxon>
    </lineage>
</organism>
<evidence type="ECO:0000313" key="2">
    <source>
        <dbReference type="Proteomes" id="UP001281410"/>
    </source>
</evidence>